<feature type="compositionally biased region" description="Polar residues" evidence="1">
    <location>
        <begin position="19"/>
        <end position="32"/>
    </location>
</feature>
<organism evidence="2 3">
    <name type="scientific">Cetraspora pellucida</name>
    <dbReference type="NCBI Taxonomy" id="1433469"/>
    <lineage>
        <taxon>Eukaryota</taxon>
        <taxon>Fungi</taxon>
        <taxon>Fungi incertae sedis</taxon>
        <taxon>Mucoromycota</taxon>
        <taxon>Glomeromycotina</taxon>
        <taxon>Glomeromycetes</taxon>
        <taxon>Diversisporales</taxon>
        <taxon>Gigasporaceae</taxon>
        <taxon>Cetraspora</taxon>
    </lineage>
</organism>
<name>A0A9N9CAR3_9GLOM</name>
<gene>
    <name evidence="2" type="ORF">CPELLU_LOCUS6650</name>
</gene>
<dbReference type="EMBL" id="CAJVQA010004188">
    <property type="protein sequence ID" value="CAG8593494.1"/>
    <property type="molecule type" value="Genomic_DNA"/>
</dbReference>
<reference evidence="2" key="1">
    <citation type="submission" date="2021-06" db="EMBL/GenBank/DDBJ databases">
        <authorList>
            <person name="Kallberg Y."/>
            <person name="Tangrot J."/>
            <person name="Rosling A."/>
        </authorList>
    </citation>
    <scope>NUCLEOTIDE SEQUENCE</scope>
    <source>
        <strain evidence="2">FL966</strain>
    </source>
</reference>
<feature type="compositionally biased region" description="Polar residues" evidence="1">
    <location>
        <begin position="1"/>
        <end position="11"/>
    </location>
</feature>
<dbReference type="Proteomes" id="UP000789759">
    <property type="component" value="Unassembled WGS sequence"/>
</dbReference>
<evidence type="ECO:0000313" key="2">
    <source>
        <dbReference type="EMBL" id="CAG8593494.1"/>
    </source>
</evidence>
<proteinExistence type="predicted"/>
<evidence type="ECO:0000256" key="1">
    <source>
        <dbReference type="SAM" id="MobiDB-lite"/>
    </source>
</evidence>
<sequence length="169" mass="18647">MEGSTAVNNETNCHDESCNESLVTGGSPNKIENNNDLVIECSHNIKKDNENPVTESFSSNIKRDNDPSNVEIDIKTSVTENINENFVDNVIEDEGAVDEDVENVTTNDEVVVGGNVIPTVVAIDDEGADVFPMEIDNFLFRGSKFQESVPLLDQYVNELTELIRMDVAH</sequence>
<accession>A0A9N9CAR3</accession>
<feature type="region of interest" description="Disordered" evidence="1">
    <location>
        <begin position="1"/>
        <end position="32"/>
    </location>
</feature>
<comment type="caution">
    <text evidence="2">The sequence shown here is derived from an EMBL/GenBank/DDBJ whole genome shotgun (WGS) entry which is preliminary data.</text>
</comment>
<protein>
    <submittedName>
        <fullName evidence="2">9088_t:CDS:1</fullName>
    </submittedName>
</protein>
<evidence type="ECO:0000313" key="3">
    <source>
        <dbReference type="Proteomes" id="UP000789759"/>
    </source>
</evidence>
<dbReference type="AlphaFoldDB" id="A0A9N9CAR3"/>
<keyword evidence="3" id="KW-1185">Reference proteome</keyword>